<sequence length="572" mass="63692">MSEHTAGRDALPPPVYVRVAQEAAELAVEAADSAMFAACRAAGRTAAMLESRMHTAHQHACDAQKWARWAASWQQDGVTVFTLANYAARAVTAAVHAQHAAHVEITAEVLHTQLERPLTAAERAEKDREARREEAEEEARERAATGMDAENRHTDLMNRFYAEHHVPRLGWTAGHVRVLEAAGSGRLYWKDHTARQARTHGMWEGGRRISRERVKALFASRFLCWAAPPAGGARVLALTPSGRTALALARLFPQGLFPDDQTAYLARYARAARRWMTSDDKKDAARRLPPLGRSALRAYRPPVTLAEQQARAEQQAADQWEDEGGYCPGVLTPRPAPAPHARTTPPTVRTAAADSPKAEVAAESTARPRFHPQGLRARRQRQKAAARTLTTPVQRPQRALTTGEQHRVQRMKLLNLQGALLMGILDPVPNPSPMSEEQGAWVRENAWPHHMLKIEAKYPFGFARWSMCERGTCWNCWTNRCDLCVHRQQDGPTVDNNTDWIYSTTGHVIAQFIPRPNSEPCVWWCRCACAKTGPTPTKSRERQPDQGQPYDNEPGADTAGGYASDRNQKALF</sequence>
<protein>
    <submittedName>
        <fullName evidence="2">Uncharacterized protein</fullName>
    </submittedName>
</protein>
<dbReference type="AlphaFoldDB" id="A0A919CFX9"/>
<feature type="compositionally biased region" description="Low complexity" evidence="1">
    <location>
        <begin position="339"/>
        <end position="353"/>
    </location>
</feature>
<reference evidence="2" key="1">
    <citation type="journal article" date="2014" name="Int. J. Syst. Evol. Microbiol.">
        <title>Complete genome sequence of Corynebacterium casei LMG S-19264T (=DSM 44701T), isolated from a smear-ripened cheese.</title>
        <authorList>
            <consortium name="US DOE Joint Genome Institute (JGI-PGF)"/>
            <person name="Walter F."/>
            <person name="Albersmeier A."/>
            <person name="Kalinowski J."/>
            <person name="Ruckert C."/>
        </authorList>
    </citation>
    <scope>NUCLEOTIDE SEQUENCE</scope>
    <source>
        <strain evidence="2">JCM 4637</strain>
    </source>
</reference>
<reference evidence="2" key="2">
    <citation type="submission" date="2020-09" db="EMBL/GenBank/DDBJ databases">
        <authorList>
            <person name="Sun Q."/>
            <person name="Ohkuma M."/>
        </authorList>
    </citation>
    <scope>NUCLEOTIDE SEQUENCE</scope>
    <source>
        <strain evidence="2">JCM 4637</strain>
    </source>
</reference>
<accession>A0A919CFX9</accession>
<dbReference type="Proteomes" id="UP000638353">
    <property type="component" value="Unassembled WGS sequence"/>
</dbReference>
<comment type="caution">
    <text evidence="2">The sequence shown here is derived from an EMBL/GenBank/DDBJ whole genome shotgun (WGS) entry which is preliminary data.</text>
</comment>
<feature type="compositionally biased region" description="Basic and acidic residues" evidence="1">
    <location>
        <begin position="122"/>
        <end position="149"/>
    </location>
</feature>
<evidence type="ECO:0000313" key="2">
    <source>
        <dbReference type="EMBL" id="GHD18714.1"/>
    </source>
</evidence>
<feature type="region of interest" description="Disordered" evidence="1">
    <location>
        <begin position="385"/>
        <end position="405"/>
    </location>
</feature>
<feature type="region of interest" description="Disordered" evidence="1">
    <location>
        <begin position="333"/>
        <end position="366"/>
    </location>
</feature>
<feature type="region of interest" description="Disordered" evidence="1">
    <location>
        <begin position="533"/>
        <end position="572"/>
    </location>
</feature>
<name>A0A919CFX9_9ACTN</name>
<gene>
    <name evidence="2" type="ORF">GCM10010334_81780</name>
</gene>
<proteinExistence type="predicted"/>
<evidence type="ECO:0000313" key="3">
    <source>
        <dbReference type="Proteomes" id="UP000638353"/>
    </source>
</evidence>
<dbReference type="InterPro" id="IPR046215">
    <property type="entry name" value="DUF6248"/>
</dbReference>
<evidence type="ECO:0000256" key="1">
    <source>
        <dbReference type="SAM" id="MobiDB-lite"/>
    </source>
</evidence>
<dbReference type="EMBL" id="BMVC01000031">
    <property type="protein sequence ID" value="GHD18714.1"/>
    <property type="molecule type" value="Genomic_DNA"/>
</dbReference>
<dbReference type="Pfam" id="PF19761">
    <property type="entry name" value="DUF6248"/>
    <property type="match status" value="1"/>
</dbReference>
<dbReference type="RefSeq" id="WP_189828387.1">
    <property type="nucleotide sequence ID" value="NZ_BMVC01000031.1"/>
</dbReference>
<feature type="compositionally biased region" description="Polar residues" evidence="1">
    <location>
        <begin position="388"/>
        <end position="403"/>
    </location>
</feature>
<feature type="region of interest" description="Disordered" evidence="1">
    <location>
        <begin position="116"/>
        <end position="149"/>
    </location>
</feature>
<organism evidence="2 3">
    <name type="scientific">Streptomyces finlayi</name>
    <dbReference type="NCBI Taxonomy" id="67296"/>
    <lineage>
        <taxon>Bacteria</taxon>
        <taxon>Bacillati</taxon>
        <taxon>Actinomycetota</taxon>
        <taxon>Actinomycetes</taxon>
        <taxon>Kitasatosporales</taxon>
        <taxon>Streptomycetaceae</taxon>
        <taxon>Streptomyces</taxon>
    </lineage>
</organism>